<evidence type="ECO:0000256" key="13">
    <source>
        <dbReference type="ARBA" id="ARBA00023288"/>
    </source>
</evidence>
<evidence type="ECO:0000256" key="4">
    <source>
        <dbReference type="ARBA" id="ARBA00022475"/>
    </source>
</evidence>
<keyword evidence="13" id="KW-0449">Lipoprotein</keyword>
<feature type="domain" description="Cytochrome oxidase subunit II transmembrane region profile" evidence="18">
    <location>
        <begin position="15"/>
        <end position="112"/>
    </location>
</feature>
<dbReference type="GO" id="GO:0005507">
    <property type="term" value="F:copper ion binding"/>
    <property type="evidence" value="ECO:0007669"/>
    <property type="project" value="InterPro"/>
</dbReference>
<reference evidence="19 20" key="1">
    <citation type="submission" date="2018-05" db="EMBL/GenBank/DDBJ databases">
        <title>Acuticoccus sediminis sp. nov., isolated from deep-sea sediment of Indian Ocean.</title>
        <authorList>
            <person name="Liu X."/>
            <person name="Lai Q."/>
            <person name="Du Y."/>
            <person name="Sun F."/>
            <person name="Zhang X."/>
            <person name="Wang S."/>
            <person name="Shao Z."/>
        </authorList>
    </citation>
    <scope>NUCLEOTIDE SEQUENCE [LARGE SCALE GENOMIC DNA]</scope>
    <source>
        <strain evidence="19 20">PTG4-2</strain>
    </source>
</reference>
<dbReference type="Gene3D" id="1.10.287.90">
    <property type="match status" value="1"/>
</dbReference>
<evidence type="ECO:0000256" key="12">
    <source>
        <dbReference type="ARBA" id="ARBA00023139"/>
    </source>
</evidence>
<feature type="domain" description="Cytochrome oxidase subunit II copper A binding" evidence="17">
    <location>
        <begin position="127"/>
        <end position="239"/>
    </location>
</feature>
<comment type="subcellular location">
    <subcellularLocation>
        <location evidence="1">Cell membrane</location>
        <topology evidence="1">Multi-pass membrane protein</topology>
    </subcellularLocation>
</comment>
<dbReference type="GO" id="GO:0016682">
    <property type="term" value="F:oxidoreductase activity, acting on diphenols and related substances as donors, oxygen as acceptor"/>
    <property type="evidence" value="ECO:0007669"/>
    <property type="project" value="InterPro"/>
</dbReference>
<evidence type="ECO:0000256" key="1">
    <source>
        <dbReference type="ARBA" id="ARBA00004651"/>
    </source>
</evidence>
<keyword evidence="11 14" id="KW-0472">Membrane</keyword>
<keyword evidence="7" id="KW-0732">Signal</keyword>
<organism evidence="19 20">
    <name type="scientific">Acuticoccus sediminis</name>
    <dbReference type="NCBI Taxonomy" id="2184697"/>
    <lineage>
        <taxon>Bacteria</taxon>
        <taxon>Pseudomonadati</taxon>
        <taxon>Pseudomonadota</taxon>
        <taxon>Alphaproteobacteria</taxon>
        <taxon>Hyphomicrobiales</taxon>
        <taxon>Amorphaceae</taxon>
        <taxon>Acuticoccus</taxon>
    </lineage>
</organism>
<evidence type="ECO:0000256" key="6">
    <source>
        <dbReference type="ARBA" id="ARBA00022692"/>
    </source>
</evidence>
<evidence type="ECO:0000313" key="19">
    <source>
        <dbReference type="EMBL" id="RAH99275.1"/>
    </source>
</evidence>
<keyword evidence="9 16" id="KW-1133">Transmembrane helix</keyword>
<dbReference type="AlphaFoldDB" id="A0A8B2NIR2"/>
<evidence type="ECO:0000313" key="20">
    <source>
        <dbReference type="Proteomes" id="UP000249590"/>
    </source>
</evidence>
<gene>
    <name evidence="19" type="primary">cyoA</name>
    <name evidence="19" type="ORF">DLJ53_22305</name>
</gene>
<evidence type="ECO:0000256" key="5">
    <source>
        <dbReference type="ARBA" id="ARBA00022660"/>
    </source>
</evidence>
<evidence type="ECO:0000256" key="3">
    <source>
        <dbReference type="ARBA" id="ARBA00022448"/>
    </source>
</evidence>
<dbReference type="Proteomes" id="UP000249590">
    <property type="component" value="Unassembled WGS sequence"/>
</dbReference>
<feature type="region of interest" description="Disordered" evidence="15">
    <location>
        <begin position="319"/>
        <end position="359"/>
    </location>
</feature>
<dbReference type="InterPro" id="IPR045187">
    <property type="entry name" value="CcO_II"/>
</dbReference>
<dbReference type="RefSeq" id="WP_111349395.1">
    <property type="nucleotide sequence ID" value="NZ_QHHQ01000005.1"/>
</dbReference>
<dbReference type="OrthoDB" id="9783445at2"/>
<feature type="transmembrane region" description="Helical" evidence="16">
    <location>
        <begin position="37"/>
        <end position="61"/>
    </location>
</feature>
<keyword evidence="4 14" id="KW-1003">Cell membrane</keyword>
<proteinExistence type="inferred from homology"/>
<dbReference type="PROSITE" id="PS50857">
    <property type="entry name" value="COX2_CUA"/>
    <property type="match status" value="1"/>
</dbReference>
<evidence type="ECO:0000256" key="8">
    <source>
        <dbReference type="ARBA" id="ARBA00022982"/>
    </source>
</evidence>
<dbReference type="PROSITE" id="PS50999">
    <property type="entry name" value="COX2_TM"/>
    <property type="match status" value="1"/>
</dbReference>
<accession>A0A8B2NIR2</accession>
<keyword evidence="20" id="KW-1185">Reference proteome</keyword>
<protein>
    <recommendedName>
        <fullName evidence="14">Ubiquinol oxidase subunit 2</fullName>
    </recommendedName>
</protein>
<sequence>MRPLKLLLLLPLLAGLGGCNFVVLDPSGHIAAQQRDLLVISTGLMLIIIIPVMALTVLFAWRYRHSNNAAKYEPDWDHSTMLELVIWAAPLAIIICLGALTYLGTHLLDPYRPLARINHDQPVPADTKPLEIEVVSLDWKWLFIYPESGVASVNEVAVPVDRPVRFRLTSGSVMNAFYVPAMAGMIYSMAGMETQLHAVMNQPGEFEGFSSNYSGEGFSGMRFVMKSVDDAGFDAWIEAARSSARTLDRDAYLELAKPSEKVPAETFTNVDPSLFQAIVEQCVEPGSLCMSEWMVADDGSPLCGPLTTASLNEADFTVDAPMSRPHGTGLSPVRGAGMKTPTDKSWQATEAALPAPTQL</sequence>
<evidence type="ECO:0000256" key="11">
    <source>
        <dbReference type="ARBA" id="ARBA00023136"/>
    </source>
</evidence>
<keyword evidence="10 14" id="KW-0560">Oxidoreductase</keyword>
<dbReference type="SUPFAM" id="SSF49503">
    <property type="entry name" value="Cupredoxins"/>
    <property type="match status" value="1"/>
</dbReference>
<keyword evidence="6 16" id="KW-0812">Transmembrane</keyword>
<dbReference type="InterPro" id="IPR002429">
    <property type="entry name" value="CcO_II-like_C"/>
</dbReference>
<evidence type="ECO:0000256" key="9">
    <source>
        <dbReference type="ARBA" id="ARBA00022989"/>
    </source>
</evidence>
<evidence type="ECO:0000256" key="16">
    <source>
        <dbReference type="SAM" id="Phobius"/>
    </source>
</evidence>
<dbReference type="CDD" id="cd04212">
    <property type="entry name" value="CuRO_UO_II"/>
    <property type="match status" value="1"/>
</dbReference>
<evidence type="ECO:0000256" key="14">
    <source>
        <dbReference type="PIRNR" id="PIRNR000292"/>
    </source>
</evidence>
<dbReference type="Pfam" id="PF00116">
    <property type="entry name" value="COX2"/>
    <property type="match status" value="1"/>
</dbReference>
<dbReference type="InterPro" id="IPR011759">
    <property type="entry name" value="Cyt_c_oxidase_su2_TM_dom"/>
</dbReference>
<evidence type="ECO:0000256" key="15">
    <source>
        <dbReference type="SAM" id="MobiDB-lite"/>
    </source>
</evidence>
<comment type="caution">
    <text evidence="19">The sequence shown here is derived from an EMBL/GenBank/DDBJ whole genome shotgun (WGS) entry which is preliminary data.</text>
</comment>
<dbReference type="SUPFAM" id="SSF81464">
    <property type="entry name" value="Cytochrome c oxidase subunit II-like, transmembrane region"/>
    <property type="match status" value="1"/>
</dbReference>
<dbReference type="Pfam" id="PF06481">
    <property type="entry name" value="COX_ARM"/>
    <property type="match status" value="1"/>
</dbReference>
<dbReference type="EMBL" id="QHHQ01000005">
    <property type="protein sequence ID" value="RAH99275.1"/>
    <property type="molecule type" value="Genomic_DNA"/>
</dbReference>
<dbReference type="PIRSF" id="PIRSF000292">
    <property type="entry name" value="Ubi_od_II"/>
    <property type="match status" value="1"/>
</dbReference>
<dbReference type="GO" id="GO:0005886">
    <property type="term" value="C:plasma membrane"/>
    <property type="evidence" value="ECO:0007669"/>
    <property type="project" value="UniProtKB-SubCell"/>
</dbReference>
<dbReference type="PANTHER" id="PTHR22888">
    <property type="entry name" value="CYTOCHROME C OXIDASE, SUBUNIT II"/>
    <property type="match status" value="1"/>
</dbReference>
<dbReference type="GO" id="GO:0042773">
    <property type="term" value="P:ATP synthesis coupled electron transport"/>
    <property type="evidence" value="ECO:0007669"/>
    <property type="project" value="TreeGrafter"/>
</dbReference>
<dbReference type="PROSITE" id="PS51257">
    <property type="entry name" value="PROKAR_LIPOPROTEIN"/>
    <property type="match status" value="1"/>
</dbReference>
<dbReference type="Gene3D" id="2.60.40.420">
    <property type="entry name" value="Cupredoxins - blue copper proteins"/>
    <property type="match status" value="1"/>
</dbReference>
<evidence type="ECO:0000256" key="7">
    <source>
        <dbReference type="ARBA" id="ARBA00022729"/>
    </source>
</evidence>
<dbReference type="InterPro" id="IPR036257">
    <property type="entry name" value="Cyt_c_oxidase_su2_TM_sf"/>
</dbReference>
<comment type="similarity">
    <text evidence="2 14">Belongs to the cytochrome c oxidase subunit 2 family.</text>
</comment>
<keyword evidence="5 14" id="KW-0679">Respiratory chain</keyword>
<keyword evidence="8 14" id="KW-0249">Electron transport</keyword>
<dbReference type="GO" id="GO:0009486">
    <property type="term" value="F:cytochrome bo3 ubiquinol oxidase activity"/>
    <property type="evidence" value="ECO:0007669"/>
    <property type="project" value="InterPro"/>
</dbReference>
<keyword evidence="3 14" id="KW-0813">Transport</keyword>
<evidence type="ECO:0000259" key="18">
    <source>
        <dbReference type="PROSITE" id="PS50999"/>
    </source>
</evidence>
<dbReference type="InterPro" id="IPR008972">
    <property type="entry name" value="Cupredoxin"/>
</dbReference>
<dbReference type="InterPro" id="IPR034227">
    <property type="entry name" value="CuRO_UO_II"/>
</dbReference>
<dbReference type="InterPro" id="IPR010514">
    <property type="entry name" value="COX_ARM"/>
</dbReference>
<dbReference type="GO" id="GO:0004129">
    <property type="term" value="F:cytochrome-c oxidase activity"/>
    <property type="evidence" value="ECO:0007669"/>
    <property type="project" value="UniProtKB-UniRule"/>
</dbReference>
<keyword evidence="12" id="KW-0564">Palmitate</keyword>
<dbReference type="PANTHER" id="PTHR22888:SF18">
    <property type="entry name" value="CYTOCHROME BO(3) UBIQUINOL OXIDASE SUBUNIT 2"/>
    <property type="match status" value="1"/>
</dbReference>
<feature type="transmembrane region" description="Helical" evidence="16">
    <location>
        <begin position="82"/>
        <end position="103"/>
    </location>
</feature>
<evidence type="ECO:0000256" key="10">
    <source>
        <dbReference type="ARBA" id="ARBA00023002"/>
    </source>
</evidence>
<dbReference type="NCBIfam" id="TIGR01433">
    <property type="entry name" value="CyoA"/>
    <property type="match status" value="1"/>
</dbReference>
<evidence type="ECO:0000259" key="17">
    <source>
        <dbReference type="PROSITE" id="PS50857"/>
    </source>
</evidence>
<dbReference type="InterPro" id="IPR006333">
    <property type="entry name" value="Cyt_o_ubiquinol_oxidase_su2"/>
</dbReference>
<name>A0A8B2NIR2_9HYPH</name>
<evidence type="ECO:0000256" key="2">
    <source>
        <dbReference type="ARBA" id="ARBA00007866"/>
    </source>
</evidence>